<proteinExistence type="predicted"/>
<gene>
    <name evidence="1" type="ORF">Zmor_020019</name>
</gene>
<dbReference type="AlphaFoldDB" id="A0AA38I2J6"/>
<dbReference type="Proteomes" id="UP001168821">
    <property type="component" value="Unassembled WGS sequence"/>
</dbReference>
<evidence type="ECO:0000313" key="1">
    <source>
        <dbReference type="EMBL" id="KAJ3648198.1"/>
    </source>
</evidence>
<reference evidence="1" key="1">
    <citation type="journal article" date="2023" name="G3 (Bethesda)">
        <title>Whole genome assemblies of Zophobas morio and Tenebrio molitor.</title>
        <authorList>
            <person name="Kaur S."/>
            <person name="Stinson S.A."/>
            <person name="diCenzo G.C."/>
        </authorList>
    </citation>
    <scope>NUCLEOTIDE SEQUENCE</scope>
    <source>
        <strain evidence="1">QUZm001</strain>
    </source>
</reference>
<keyword evidence="2" id="KW-1185">Reference proteome</keyword>
<sequence>MPTWPSVRFRYMKQIKGEAAAAAAQPGYGTEFHPWPTSKTAKSLHVVIHTRTIPCNSNPKENYLERPYTSDLVRIVKGPGLGGGGCYDTP</sequence>
<comment type="caution">
    <text evidence="1">The sequence shown here is derived from an EMBL/GenBank/DDBJ whole genome shotgun (WGS) entry which is preliminary data.</text>
</comment>
<accession>A0AA38I2J6</accession>
<dbReference type="EMBL" id="JALNTZ010000006">
    <property type="protein sequence ID" value="KAJ3648198.1"/>
    <property type="molecule type" value="Genomic_DNA"/>
</dbReference>
<organism evidence="1 2">
    <name type="scientific">Zophobas morio</name>
    <dbReference type="NCBI Taxonomy" id="2755281"/>
    <lineage>
        <taxon>Eukaryota</taxon>
        <taxon>Metazoa</taxon>
        <taxon>Ecdysozoa</taxon>
        <taxon>Arthropoda</taxon>
        <taxon>Hexapoda</taxon>
        <taxon>Insecta</taxon>
        <taxon>Pterygota</taxon>
        <taxon>Neoptera</taxon>
        <taxon>Endopterygota</taxon>
        <taxon>Coleoptera</taxon>
        <taxon>Polyphaga</taxon>
        <taxon>Cucujiformia</taxon>
        <taxon>Tenebrionidae</taxon>
        <taxon>Zophobas</taxon>
    </lineage>
</organism>
<protein>
    <submittedName>
        <fullName evidence="1">Uncharacterized protein</fullName>
    </submittedName>
</protein>
<name>A0AA38I2J6_9CUCU</name>
<evidence type="ECO:0000313" key="2">
    <source>
        <dbReference type="Proteomes" id="UP001168821"/>
    </source>
</evidence>